<protein>
    <submittedName>
        <fullName evidence="2">Rhodanese-related sulfurtransferase</fullName>
    </submittedName>
</protein>
<dbReference type="SUPFAM" id="SSF52821">
    <property type="entry name" value="Rhodanese/Cell cycle control phosphatase"/>
    <property type="match status" value="1"/>
</dbReference>
<name>A0A3D9R1J8_9BACL</name>
<accession>A0A3D9R1J8</accession>
<dbReference type="Proteomes" id="UP000256304">
    <property type="component" value="Unassembled WGS sequence"/>
</dbReference>
<dbReference type="PROSITE" id="PS50206">
    <property type="entry name" value="RHODANESE_3"/>
    <property type="match status" value="1"/>
</dbReference>
<feature type="domain" description="Rhodanese" evidence="1">
    <location>
        <begin position="41"/>
        <end position="125"/>
    </location>
</feature>
<dbReference type="CDD" id="cd00158">
    <property type="entry name" value="RHOD"/>
    <property type="match status" value="1"/>
</dbReference>
<dbReference type="InterPro" id="IPR001763">
    <property type="entry name" value="Rhodanese-like_dom"/>
</dbReference>
<dbReference type="Gene3D" id="3.40.250.10">
    <property type="entry name" value="Rhodanese-like domain"/>
    <property type="match status" value="1"/>
</dbReference>
<dbReference type="RefSeq" id="WP_116191698.1">
    <property type="nucleotide sequence ID" value="NZ_QTTN01000039.1"/>
</dbReference>
<evidence type="ECO:0000259" key="1">
    <source>
        <dbReference type="PROSITE" id="PS50206"/>
    </source>
</evidence>
<reference evidence="2 3" key="1">
    <citation type="submission" date="2018-08" db="EMBL/GenBank/DDBJ databases">
        <title>Genomic Encyclopedia of Type Strains, Phase III (KMG-III): the genomes of soil and plant-associated and newly described type strains.</title>
        <authorList>
            <person name="Whitman W."/>
        </authorList>
    </citation>
    <scope>NUCLEOTIDE SEQUENCE [LARGE SCALE GENOMIC DNA]</scope>
    <source>
        <strain evidence="2 3">CGMCC 1.10966</strain>
    </source>
</reference>
<dbReference type="PANTHER" id="PTHR43031:SF18">
    <property type="entry name" value="RHODANESE-RELATED SULFURTRANSFERASES"/>
    <property type="match status" value="1"/>
</dbReference>
<proteinExistence type="predicted"/>
<dbReference type="InterPro" id="IPR036873">
    <property type="entry name" value="Rhodanese-like_dom_sf"/>
</dbReference>
<evidence type="ECO:0000313" key="2">
    <source>
        <dbReference type="EMBL" id="REE68023.1"/>
    </source>
</evidence>
<dbReference type="SMART" id="SM00450">
    <property type="entry name" value="RHOD"/>
    <property type="match status" value="1"/>
</dbReference>
<keyword evidence="3" id="KW-1185">Reference proteome</keyword>
<keyword evidence="2" id="KW-0808">Transferase</keyword>
<dbReference type="InterPro" id="IPR050229">
    <property type="entry name" value="GlpE_sulfurtransferase"/>
</dbReference>
<evidence type="ECO:0000313" key="3">
    <source>
        <dbReference type="Proteomes" id="UP000256304"/>
    </source>
</evidence>
<dbReference type="OrthoDB" id="9800872at2"/>
<organism evidence="2 3">
    <name type="scientific">Paenibacillus taihuensis</name>
    <dbReference type="NCBI Taxonomy" id="1156355"/>
    <lineage>
        <taxon>Bacteria</taxon>
        <taxon>Bacillati</taxon>
        <taxon>Bacillota</taxon>
        <taxon>Bacilli</taxon>
        <taxon>Bacillales</taxon>
        <taxon>Paenibacillaceae</taxon>
        <taxon>Paenibacillus</taxon>
    </lineage>
</organism>
<dbReference type="GO" id="GO:0016740">
    <property type="term" value="F:transferase activity"/>
    <property type="evidence" value="ECO:0007669"/>
    <property type="project" value="UniProtKB-KW"/>
</dbReference>
<dbReference type="AlphaFoldDB" id="A0A3D9R1J8"/>
<gene>
    <name evidence="2" type="ORF">A8990_13912</name>
</gene>
<sequence>METAINLLFIVLVIWFAYTRFGRVKGLRTLKEADFRSKLETAPEAMLIDVREPNEFKSGAIPGALNIPLSQLGQRIDEIPKERELLLYCRSGMRSKTAARMLGRGGYSHISHLRGGISVWSGRISR</sequence>
<dbReference type="Pfam" id="PF00581">
    <property type="entry name" value="Rhodanese"/>
    <property type="match status" value="1"/>
</dbReference>
<dbReference type="PANTHER" id="PTHR43031">
    <property type="entry name" value="FAD-DEPENDENT OXIDOREDUCTASE"/>
    <property type="match status" value="1"/>
</dbReference>
<comment type="caution">
    <text evidence="2">The sequence shown here is derived from an EMBL/GenBank/DDBJ whole genome shotgun (WGS) entry which is preliminary data.</text>
</comment>
<dbReference type="EMBL" id="QTTN01000039">
    <property type="protein sequence ID" value="REE68023.1"/>
    <property type="molecule type" value="Genomic_DNA"/>
</dbReference>